<evidence type="ECO:0000313" key="9">
    <source>
        <dbReference type="Proteomes" id="UP000189274"/>
    </source>
</evidence>
<feature type="domain" description="PH" evidence="4">
    <location>
        <begin position="423"/>
        <end position="533"/>
    </location>
</feature>
<keyword evidence="2" id="KW-0175">Coiled coil</keyword>
<dbReference type="AlphaFoldDB" id="A0A099NZW2"/>
<organism evidence="5 8">
    <name type="scientific">Pichia kudriavzevii</name>
    <name type="common">Yeast</name>
    <name type="synonym">Issatchenkia orientalis</name>
    <dbReference type="NCBI Taxonomy" id="4909"/>
    <lineage>
        <taxon>Eukaryota</taxon>
        <taxon>Fungi</taxon>
        <taxon>Dikarya</taxon>
        <taxon>Ascomycota</taxon>
        <taxon>Saccharomycotina</taxon>
        <taxon>Pichiomycetes</taxon>
        <taxon>Pichiales</taxon>
        <taxon>Pichiaceae</taxon>
        <taxon>Pichia</taxon>
    </lineage>
</organism>
<dbReference type="PANTHER" id="PTHR31941">
    <property type="entry name" value="CYTOSKELETAL SIGNALING PROTEIN SLM1"/>
    <property type="match status" value="1"/>
</dbReference>
<dbReference type="Proteomes" id="UP000195871">
    <property type="component" value="Unassembled WGS sequence"/>
</dbReference>
<dbReference type="EMBL" id="MQVM01000005">
    <property type="protein sequence ID" value="ONH75954.1"/>
    <property type="molecule type" value="Genomic_DNA"/>
</dbReference>
<dbReference type="Proteomes" id="UP000189274">
    <property type="component" value="Unassembled WGS sequence"/>
</dbReference>
<name>A0A099NZW2_PICKU</name>
<dbReference type="Pfam" id="PF20400">
    <property type="entry name" value="BAR_4"/>
    <property type="match status" value="1"/>
</dbReference>
<dbReference type="InterPro" id="IPR046869">
    <property type="entry name" value="SLM1/RGC1-like_PH"/>
</dbReference>
<dbReference type="InterPro" id="IPR011993">
    <property type="entry name" value="PH-like_dom_sf"/>
</dbReference>
<keyword evidence="1" id="KW-0597">Phosphoprotein</keyword>
<reference evidence="7 10" key="5">
    <citation type="submission" date="2017-05" db="EMBL/GenBank/DDBJ databases">
        <title>The Genome Sequence of Candida krusei Ckrusei653.</title>
        <authorList>
            <person name="Cuomo C."/>
            <person name="Forche A."/>
            <person name="Young S."/>
            <person name="Abouelleil A."/>
            <person name="Cao P."/>
            <person name="Chapman S."/>
            <person name="Cusick C."/>
            <person name="Shea T."/>
            <person name="Nusbaum C."/>
            <person name="Birren B."/>
        </authorList>
    </citation>
    <scope>NUCLEOTIDE SEQUENCE [LARGE SCALE GENOMIC DNA]</scope>
    <source>
        <strain evidence="7 10">Ckrusei653</strain>
    </source>
</reference>
<dbReference type="eggNOG" id="ENOG502QRAF">
    <property type="taxonomic scope" value="Eukaryota"/>
</dbReference>
<evidence type="ECO:0000313" key="7">
    <source>
        <dbReference type="EMBL" id="OUT24425.1"/>
    </source>
</evidence>
<dbReference type="FunFam" id="2.30.29.30:FF:000328">
    <property type="entry name" value="Phosphatidylinositol 4,5-bisphosphate-binding protein SLM1"/>
    <property type="match status" value="1"/>
</dbReference>
<feature type="compositionally biased region" description="Basic and acidic residues" evidence="3">
    <location>
        <begin position="608"/>
        <end position="630"/>
    </location>
</feature>
<dbReference type="SUPFAM" id="SSF50729">
    <property type="entry name" value="PH domain-like"/>
    <property type="match status" value="1"/>
</dbReference>
<dbReference type="SMART" id="SM00233">
    <property type="entry name" value="PH"/>
    <property type="match status" value="1"/>
</dbReference>
<dbReference type="Gene3D" id="2.30.29.30">
    <property type="entry name" value="Pleckstrin-homology domain (PH domain)/Phosphotyrosine-binding domain (PTB)"/>
    <property type="match status" value="1"/>
</dbReference>
<dbReference type="InterPro" id="IPR001849">
    <property type="entry name" value="PH_domain"/>
</dbReference>
<evidence type="ECO:0000313" key="6">
    <source>
        <dbReference type="EMBL" id="ONH75954.1"/>
    </source>
</evidence>
<feature type="compositionally biased region" description="Low complexity" evidence="3">
    <location>
        <begin position="52"/>
        <end position="65"/>
    </location>
</feature>
<evidence type="ECO:0000313" key="8">
    <source>
        <dbReference type="Proteomes" id="UP000029867"/>
    </source>
</evidence>
<feature type="compositionally biased region" description="Polar residues" evidence="3">
    <location>
        <begin position="39"/>
        <end position="51"/>
    </location>
</feature>
<dbReference type="VEuPathDB" id="FungiDB:C5L36_0C07950"/>
<evidence type="ECO:0000313" key="5">
    <source>
        <dbReference type="EMBL" id="KGK37437.1"/>
    </source>
</evidence>
<feature type="compositionally biased region" description="Polar residues" evidence="3">
    <location>
        <begin position="535"/>
        <end position="544"/>
    </location>
</feature>
<sequence length="766" mass="87051">MSLVSQQQLLQNQLQLKQLENQRNKQVQQSKSIVSSSSTNAPPTSLTRQQFSASSSNLNSSIDNNDQTNSTVRPDIPPIPQQVLEDPLSITIPTHANPTDILAARFNSWRIIISALSHYLKETSSVHEEITRQQIRLHHAISFPFLTQGLDGEFYQPMQVSNQQGHDNTTTYSLFHSSRENANANSLGDGGSIDQKNEFDLARKFFLPLGSGSIQDLPTVLYQYHSNAALLSQSTVKELNATIIPRLEDLKRDLLVKIKEIKSLQSDFKNQVDRYQADTSKLLSTYIRSIEAAKMDSSQLDPKNDPYLIRIALERSIRRQLTEENYLHEAFINIQTSGKELEKVVYIELQTALTVYAKLLGQQAQNVFDCLISKLDSTILTKEPSLEWDSFIDRDKKNFIELNLPMRKISEVKFKYQNDPLTYEIRSGWLERKSKFLKSYQRAWYVLTPCYLHEFKSSDRRKDPIPEKSYLLSELSVNEHSRRDDKNPNSFHKFVVMYGQSRGLLSKGHNLVFRAEGYDAMMSWFNDIKKLTQMSGPVQRSQLGSERRKSYRSSINGGDLSTTASILSKNRKRGVSSATALTATTATGTGIGNYNSNGNDTDFTSIVEEPRVKPNRESSKRSSLDVKETSLSRQHTRTSSINMGLPDNNDIVVMPVKPEYDARRQSIINEEPSIELGVSKSSPNIDASPSLVEQQQLLLQQQALLEKKQRQLLEEQRELQQRAFSLTSSMQQQQQHQHSLSMKSENHEPENLSEKVGEITLDSTHS</sequence>
<feature type="region of interest" description="Disordered" evidence="3">
    <location>
        <begin position="725"/>
        <end position="766"/>
    </location>
</feature>
<comment type="caution">
    <text evidence="5">The sequence shown here is derived from an EMBL/GenBank/DDBJ whole genome shotgun (WGS) entry which is preliminary data.</text>
</comment>
<feature type="region of interest" description="Disordered" evidence="3">
    <location>
        <begin position="22"/>
        <end position="80"/>
    </location>
</feature>
<dbReference type="PROSITE" id="PS50003">
    <property type="entry name" value="PH_DOMAIN"/>
    <property type="match status" value="1"/>
</dbReference>
<dbReference type="EMBL" id="JQFK01000036">
    <property type="protein sequence ID" value="KGK37437.1"/>
    <property type="molecule type" value="Genomic_DNA"/>
</dbReference>
<feature type="compositionally biased region" description="Polar residues" evidence="3">
    <location>
        <begin position="592"/>
        <end position="604"/>
    </location>
</feature>
<feature type="compositionally biased region" description="Low complexity" evidence="3">
    <location>
        <begin position="725"/>
        <end position="743"/>
    </location>
</feature>
<reference evidence="5" key="2">
    <citation type="submission" date="2014-08" db="EMBL/GenBank/DDBJ databases">
        <title>Exploiting Issatchenkia orientalis SD108 for Succinic Acid Production.</title>
        <authorList>
            <person name="Xiao H."/>
            <person name="Shao Z."/>
            <person name="Jiang Y."/>
            <person name="Dole S."/>
            <person name="Zhao H."/>
        </authorList>
    </citation>
    <scope>NUCLEOTIDE SEQUENCE [LARGE SCALE GENOMIC DNA]</scope>
    <source>
        <strain evidence="5">SD108</strain>
    </source>
</reference>
<dbReference type="HOGENOM" id="CLU_013663_2_0_1"/>
<gene>
    <name evidence="6" type="ORF">BOH78_1376</name>
    <name evidence="7" type="ORF">CAS74_000813</name>
    <name evidence="5" type="ORF">JL09_g3417</name>
</gene>
<feature type="coiled-coil region" evidence="2">
    <location>
        <begin position="691"/>
        <end position="722"/>
    </location>
</feature>
<dbReference type="EMBL" id="NHMM01000001">
    <property type="protein sequence ID" value="OUT24425.1"/>
    <property type="molecule type" value="Genomic_DNA"/>
</dbReference>
<feature type="compositionally biased region" description="Polar residues" evidence="3">
    <location>
        <begin position="552"/>
        <end position="562"/>
    </location>
</feature>
<proteinExistence type="predicted"/>
<evidence type="ECO:0000256" key="2">
    <source>
        <dbReference type="SAM" id="Coils"/>
    </source>
</evidence>
<feature type="compositionally biased region" description="Basic and acidic residues" evidence="3">
    <location>
        <begin position="744"/>
        <end position="757"/>
    </location>
</feature>
<feature type="region of interest" description="Disordered" evidence="3">
    <location>
        <begin position="586"/>
        <end position="647"/>
    </location>
</feature>
<feature type="compositionally biased region" description="Polar residues" evidence="3">
    <location>
        <begin position="631"/>
        <end position="642"/>
    </location>
</feature>
<dbReference type="PANTHER" id="PTHR31941:SF16">
    <property type="entry name" value="PHOSPHATIDYLINOSITOL 4,5-BISPHOSPHATE-BINDING PROTEIN SLM1-RELATED"/>
    <property type="match status" value="1"/>
</dbReference>
<protein>
    <submittedName>
        <fullName evidence="6">Regulator of the glycerol channel 1</fullName>
    </submittedName>
</protein>
<dbReference type="InterPro" id="IPR046868">
    <property type="entry name" value="BAR_4"/>
</dbReference>
<evidence type="ECO:0000313" key="10">
    <source>
        <dbReference type="Proteomes" id="UP000195871"/>
    </source>
</evidence>
<feature type="compositionally biased region" description="Low complexity" evidence="3">
    <location>
        <begin position="22"/>
        <end position="38"/>
    </location>
</feature>
<dbReference type="Proteomes" id="UP000029867">
    <property type="component" value="Unassembled WGS sequence"/>
</dbReference>
<evidence type="ECO:0000256" key="3">
    <source>
        <dbReference type="SAM" id="MobiDB-lite"/>
    </source>
</evidence>
<reference evidence="6" key="4">
    <citation type="submission" date="2017-01" db="EMBL/GenBank/DDBJ databases">
        <authorList>
            <person name="Mah S.A."/>
            <person name="Swanson W.J."/>
            <person name="Moy G.W."/>
            <person name="Vacquier V.D."/>
        </authorList>
    </citation>
    <scope>NUCLEOTIDE SEQUENCE [LARGE SCALE GENOMIC DNA]</scope>
    <source>
        <strain evidence="6">129</strain>
    </source>
</reference>
<feature type="region of interest" description="Disordered" evidence="3">
    <location>
        <begin position="535"/>
        <end position="562"/>
    </location>
</feature>
<reference evidence="9" key="3">
    <citation type="journal article" date="2017" name="Genome Announc.">
        <title>Genome sequences of Cyberlindnera fabianii 65, Pichia kudriavzevii 129, and Saccharomyces cerevisiae 131 isolated from fermented masau fruits in Zimbabwe.</title>
        <authorList>
            <person name="van Rijswijck I.M.H."/>
            <person name="Derks M.F.L."/>
            <person name="Abee T."/>
            <person name="de Ridder D."/>
            <person name="Smid E.J."/>
        </authorList>
    </citation>
    <scope>NUCLEOTIDE SEQUENCE [LARGE SCALE GENOMIC DNA]</scope>
    <source>
        <strain evidence="9">129</strain>
    </source>
</reference>
<evidence type="ECO:0000259" key="4">
    <source>
        <dbReference type="PROSITE" id="PS50003"/>
    </source>
</evidence>
<evidence type="ECO:0000256" key="1">
    <source>
        <dbReference type="ARBA" id="ARBA00022553"/>
    </source>
</evidence>
<reference evidence="8" key="1">
    <citation type="journal article" date="2014" name="Microb. Cell Fact.">
        <title>Exploiting Issatchenkia orientalis SD108 for succinic acid production.</title>
        <authorList>
            <person name="Xiao H."/>
            <person name="Shao Z."/>
            <person name="Jiang Y."/>
            <person name="Dole S."/>
            <person name="Zhao H."/>
        </authorList>
    </citation>
    <scope>NUCLEOTIDE SEQUENCE [LARGE SCALE GENOMIC DNA]</scope>
    <source>
        <strain evidence="8">SD108</strain>
    </source>
</reference>
<accession>A0A099NZW2</accession>
<dbReference type="Pfam" id="PF20399">
    <property type="entry name" value="PH_20"/>
    <property type="match status" value="1"/>
</dbReference>